<protein>
    <submittedName>
        <fullName evidence="1">Uncharacterized protein</fullName>
    </submittedName>
</protein>
<organism evidence="1">
    <name type="scientific">Arundo donax</name>
    <name type="common">Giant reed</name>
    <name type="synonym">Donax arundinaceus</name>
    <dbReference type="NCBI Taxonomy" id="35708"/>
    <lineage>
        <taxon>Eukaryota</taxon>
        <taxon>Viridiplantae</taxon>
        <taxon>Streptophyta</taxon>
        <taxon>Embryophyta</taxon>
        <taxon>Tracheophyta</taxon>
        <taxon>Spermatophyta</taxon>
        <taxon>Magnoliopsida</taxon>
        <taxon>Liliopsida</taxon>
        <taxon>Poales</taxon>
        <taxon>Poaceae</taxon>
        <taxon>PACMAD clade</taxon>
        <taxon>Arundinoideae</taxon>
        <taxon>Arundineae</taxon>
        <taxon>Arundo</taxon>
    </lineage>
</organism>
<dbReference type="AlphaFoldDB" id="A0A0A9FWS1"/>
<accession>A0A0A9FWS1</accession>
<name>A0A0A9FWS1_ARUDO</name>
<sequence length="53" mass="6211">MHCVQIDRRSNHFEILRSSVSLIIVIGRSDACSVYRLIDVYLLVKMHLICHEK</sequence>
<evidence type="ECO:0000313" key="1">
    <source>
        <dbReference type="EMBL" id="JAE14751.1"/>
    </source>
</evidence>
<reference evidence="1" key="2">
    <citation type="journal article" date="2015" name="Data Brief">
        <title>Shoot transcriptome of the giant reed, Arundo donax.</title>
        <authorList>
            <person name="Barrero R.A."/>
            <person name="Guerrero F.D."/>
            <person name="Moolhuijzen P."/>
            <person name="Goolsby J.A."/>
            <person name="Tidwell J."/>
            <person name="Bellgard S.E."/>
            <person name="Bellgard M.I."/>
        </authorList>
    </citation>
    <scope>NUCLEOTIDE SEQUENCE</scope>
    <source>
        <tissue evidence="1">Shoot tissue taken approximately 20 cm above the soil surface</tissue>
    </source>
</reference>
<proteinExistence type="predicted"/>
<reference evidence="1" key="1">
    <citation type="submission" date="2014-09" db="EMBL/GenBank/DDBJ databases">
        <authorList>
            <person name="Magalhaes I.L.F."/>
            <person name="Oliveira U."/>
            <person name="Santos F.R."/>
            <person name="Vidigal T.H.D.A."/>
            <person name="Brescovit A.D."/>
            <person name="Santos A.J."/>
        </authorList>
    </citation>
    <scope>NUCLEOTIDE SEQUENCE</scope>
    <source>
        <tissue evidence="1">Shoot tissue taken approximately 20 cm above the soil surface</tissue>
    </source>
</reference>
<dbReference type="EMBL" id="GBRH01183145">
    <property type="protein sequence ID" value="JAE14751.1"/>
    <property type="molecule type" value="Transcribed_RNA"/>
</dbReference>